<evidence type="ECO:0000256" key="3">
    <source>
        <dbReference type="ARBA" id="ARBA00022722"/>
    </source>
</evidence>
<dbReference type="Gene3D" id="1.10.150.670">
    <property type="entry name" value="Crossover junction endonuclease EME1, DNA-binding domain"/>
    <property type="match status" value="1"/>
</dbReference>
<evidence type="ECO:0000256" key="14">
    <source>
        <dbReference type="SAM" id="Phobius"/>
    </source>
</evidence>
<evidence type="ECO:0008006" key="17">
    <source>
        <dbReference type="Google" id="ProtNLM"/>
    </source>
</evidence>
<sequence length="476" mass="54790">MNGKDIDTCSLSSNDSDTTIIDNSITKCKEKSIYDLSEFEECEPPKSLSPSTSPFQDESHPQIPAYTCTSRNFQETIVLSSDDESESNRNKAEVIFTHKNSTEIALEKDNTIFEMQNFDIIATGDKQETHTDSPKKIRAPRKKNTENDPTKEISSPKQKKKKQSEKENNLKKVQKTIQKHSRDPEKSIEVIFNMITYMFNFIKIIFIVIFLKELTLNIDQSILNNIDYGEIIKTYLENKGISYVEKPSSQDLISWTRKIEKIEDEEIIEFESEEGHYMKIVTPAQFGNLIPILTSLKSSTNFDHLTILVYGISKPTDEQELEILEAEMFFPTFWNFVKTKEDVASFIYMATKAVSYYPYKAEREEKDKQQNEYFNDVNKDVVKIDKNGNGLNRLWRQMLTKFPLARLETAEAITTVYPTMSSLFQAYGTSTVPGEALVQDLPIRRAQGPLASVRKLGPEFSKKCHNYFMSESNRLL</sequence>
<keyword evidence="11" id="KW-0539">Nucleus</keyword>
<dbReference type="Pfam" id="PF21292">
    <property type="entry name" value="EME1-MUS81_C"/>
    <property type="match status" value="1"/>
</dbReference>
<evidence type="ECO:0000256" key="2">
    <source>
        <dbReference type="ARBA" id="ARBA00004123"/>
    </source>
</evidence>
<feature type="transmembrane region" description="Helical" evidence="14">
    <location>
        <begin position="190"/>
        <end position="211"/>
    </location>
</feature>
<dbReference type="GO" id="GO:0008821">
    <property type="term" value="F:crossover junction DNA endonuclease activity"/>
    <property type="evidence" value="ECO:0007669"/>
    <property type="project" value="TreeGrafter"/>
</dbReference>
<evidence type="ECO:0000256" key="10">
    <source>
        <dbReference type="ARBA" id="ARBA00023204"/>
    </source>
</evidence>
<dbReference type="GO" id="GO:0046872">
    <property type="term" value="F:metal ion binding"/>
    <property type="evidence" value="ECO:0007669"/>
    <property type="project" value="UniProtKB-KW"/>
</dbReference>
<reference evidence="15" key="1">
    <citation type="submission" date="2022-01" db="EMBL/GenBank/DDBJ databases">
        <authorList>
            <person name="King R."/>
        </authorList>
    </citation>
    <scope>NUCLEOTIDE SEQUENCE</scope>
</reference>
<dbReference type="GO" id="GO:0031573">
    <property type="term" value="P:mitotic intra-S DNA damage checkpoint signaling"/>
    <property type="evidence" value="ECO:0007669"/>
    <property type="project" value="TreeGrafter"/>
</dbReference>
<comment type="cofactor">
    <cofactor evidence="1">
        <name>Mg(2+)</name>
        <dbReference type="ChEBI" id="CHEBI:18420"/>
    </cofactor>
</comment>
<keyword evidence="12" id="KW-0469">Meiosis</keyword>
<comment type="subcellular location">
    <subcellularLocation>
        <location evidence="2">Nucleus</location>
    </subcellularLocation>
</comment>
<name>A0A9N9SSQ3_DIABA</name>
<protein>
    <recommendedName>
        <fullName evidence="17">Crossover junction endonuclease EME1</fullName>
    </recommendedName>
</protein>
<keyword evidence="6" id="KW-0227">DNA damage</keyword>
<dbReference type="PANTHER" id="PTHR21077">
    <property type="entry name" value="EME1 PROTEIN"/>
    <property type="match status" value="1"/>
</dbReference>
<dbReference type="OrthoDB" id="343092at2759"/>
<keyword evidence="14" id="KW-0472">Membrane</keyword>
<evidence type="ECO:0000256" key="9">
    <source>
        <dbReference type="ARBA" id="ARBA00023172"/>
    </source>
</evidence>
<evidence type="ECO:0000256" key="5">
    <source>
        <dbReference type="ARBA" id="ARBA00022759"/>
    </source>
</evidence>
<feature type="region of interest" description="Disordered" evidence="13">
    <location>
        <begin position="124"/>
        <end position="180"/>
    </location>
</feature>
<keyword evidence="9" id="KW-0233">DNA recombination</keyword>
<dbReference type="PANTHER" id="PTHR21077:SF5">
    <property type="entry name" value="CROSSOVER JUNCTION ENDONUCLEASE MMS4"/>
    <property type="match status" value="1"/>
</dbReference>
<dbReference type="Proteomes" id="UP001153709">
    <property type="component" value="Chromosome 1"/>
</dbReference>
<evidence type="ECO:0000256" key="12">
    <source>
        <dbReference type="ARBA" id="ARBA00023254"/>
    </source>
</evidence>
<evidence type="ECO:0000256" key="13">
    <source>
        <dbReference type="SAM" id="MobiDB-lite"/>
    </source>
</evidence>
<evidence type="ECO:0000313" key="15">
    <source>
        <dbReference type="EMBL" id="CAG9827569.1"/>
    </source>
</evidence>
<dbReference type="GO" id="GO:0031297">
    <property type="term" value="P:replication fork processing"/>
    <property type="evidence" value="ECO:0007669"/>
    <property type="project" value="TreeGrafter"/>
</dbReference>
<dbReference type="InterPro" id="IPR033310">
    <property type="entry name" value="Mms4/EME1/EME2"/>
</dbReference>
<evidence type="ECO:0000256" key="1">
    <source>
        <dbReference type="ARBA" id="ARBA00001946"/>
    </source>
</evidence>
<dbReference type="GO" id="GO:0048476">
    <property type="term" value="C:Holliday junction resolvase complex"/>
    <property type="evidence" value="ECO:0007669"/>
    <property type="project" value="InterPro"/>
</dbReference>
<evidence type="ECO:0000256" key="11">
    <source>
        <dbReference type="ARBA" id="ARBA00023242"/>
    </source>
</evidence>
<gene>
    <name evidence="15" type="ORF">DIABBA_LOCUS1558</name>
</gene>
<dbReference type="GO" id="GO:0005634">
    <property type="term" value="C:nucleus"/>
    <property type="evidence" value="ECO:0007669"/>
    <property type="project" value="UniProtKB-SubCell"/>
</dbReference>
<keyword evidence="7" id="KW-0378">Hydrolase</keyword>
<proteinExistence type="predicted"/>
<keyword evidence="14" id="KW-0812">Transmembrane</keyword>
<dbReference type="GO" id="GO:0006302">
    <property type="term" value="P:double-strand break repair"/>
    <property type="evidence" value="ECO:0007669"/>
    <property type="project" value="TreeGrafter"/>
</dbReference>
<keyword evidence="14" id="KW-1133">Transmembrane helix</keyword>
<evidence type="ECO:0000256" key="8">
    <source>
        <dbReference type="ARBA" id="ARBA00022842"/>
    </source>
</evidence>
<dbReference type="AlphaFoldDB" id="A0A9N9SSQ3"/>
<keyword evidence="10" id="KW-0234">DNA repair</keyword>
<dbReference type="GO" id="GO:0000712">
    <property type="term" value="P:resolution of meiotic recombination intermediates"/>
    <property type="evidence" value="ECO:0007669"/>
    <property type="project" value="TreeGrafter"/>
</dbReference>
<dbReference type="EMBL" id="OU898276">
    <property type="protein sequence ID" value="CAG9827569.1"/>
    <property type="molecule type" value="Genomic_DNA"/>
</dbReference>
<dbReference type="Gene3D" id="3.40.50.10130">
    <property type="match status" value="1"/>
</dbReference>
<keyword evidence="16" id="KW-1185">Reference proteome</keyword>
<accession>A0A9N9SSQ3</accession>
<organism evidence="15 16">
    <name type="scientific">Diabrotica balteata</name>
    <name type="common">Banded cucumber beetle</name>
    <dbReference type="NCBI Taxonomy" id="107213"/>
    <lineage>
        <taxon>Eukaryota</taxon>
        <taxon>Metazoa</taxon>
        <taxon>Ecdysozoa</taxon>
        <taxon>Arthropoda</taxon>
        <taxon>Hexapoda</taxon>
        <taxon>Insecta</taxon>
        <taxon>Pterygota</taxon>
        <taxon>Neoptera</taxon>
        <taxon>Endopterygota</taxon>
        <taxon>Coleoptera</taxon>
        <taxon>Polyphaga</taxon>
        <taxon>Cucujiformia</taxon>
        <taxon>Chrysomeloidea</taxon>
        <taxon>Chrysomelidae</taxon>
        <taxon>Galerucinae</taxon>
        <taxon>Diabroticina</taxon>
        <taxon>Diabroticites</taxon>
        <taxon>Diabrotica</taxon>
    </lineage>
</organism>
<evidence type="ECO:0000313" key="16">
    <source>
        <dbReference type="Proteomes" id="UP001153709"/>
    </source>
</evidence>
<keyword evidence="8" id="KW-0460">Magnesium</keyword>
<evidence type="ECO:0000256" key="7">
    <source>
        <dbReference type="ARBA" id="ARBA00022801"/>
    </source>
</evidence>
<feature type="compositionally biased region" description="Basic and acidic residues" evidence="13">
    <location>
        <begin position="125"/>
        <end position="135"/>
    </location>
</feature>
<evidence type="ECO:0000256" key="6">
    <source>
        <dbReference type="ARBA" id="ARBA00022763"/>
    </source>
</evidence>
<keyword evidence="3" id="KW-0540">Nuclease</keyword>
<dbReference type="InterPro" id="IPR042530">
    <property type="entry name" value="EME1/EME2_C"/>
</dbReference>
<keyword evidence="4" id="KW-0479">Metal-binding</keyword>
<feature type="region of interest" description="Disordered" evidence="13">
    <location>
        <begin position="41"/>
        <end position="63"/>
    </location>
</feature>
<keyword evidence="5" id="KW-0255">Endonuclease</keyword>
<evidence type="ECO:0000256" key="4">
    <source>
        <dbReference type="ARBA" id="ARBA00022723"/>
    </source>
</evidence>